<evidence type="ECO:0000313" key="2">
    <source>
        <dbReference type="EMBL" id="KAH0899701.1"/>
    </source>
</evidence>
<evidence type="ECO:0000256" key="1">
    <source>
        <dbReference type="SAM" id="MobiDB-lite"/>
    </source>
</evidence>
<keyword evidence="3" id="KW-1185">Reference proteome</keyword>
<gene>
    <name evidence="2" type="ORF">HID58_049269</name>
</gene>
<accession>A0ABQ8B4H1</accession>
<feature type="region of interest" description="Disordered" evidence="1">
    <location>
        <begin position="323"/>
        <end position="353"/>
    </location>
</feature>
<reference evidence="2 3" key="1">
    <citation type="submission" date="2021-05" db="EMBL/GenBank/DDBJ databases">
        <title>Genome Assembly of Synthetic Allotetraploid Brassica napus Reveals Homoeologous Exchanges between Subgenomes.</title>
        <authorList>
            <person name="Davis J.T."/>
        </authorList>
    </citation>
    <scope>NUCLEOTIDE SEQUENCE [LARGE SCALE GENOMIC DNA]</scope>
    <source>
        <strain evidence="3">cv. Da-Ae</strain>
        <tissue evidence="2">Seedling</tissue>
    </source>
</reference>
<comment type="caution">
    <text evidence="2">The sequence shown here is derived from an EMBL/GenBank/DDBJ whole genome shotgun (WGS) entry which is preliminary data.</text>
</comment>
<dbReference type="EMBL" id="JAGKQM010000012">
    <property type="protein sequence ID" value="KAH0899701.1"/>
    <property type="molecule type" value="Genomic_DNA"/>
</dbReference>
<feature type="compositionally biased region" description="Low complexity" evidence="1">
    <location>
        <begin position="332"/>
        <end position="353"/>
    </location>
</feature>
<dbReference type="Proteomes" id="UP000824890">
    <property type="component" value="Unassembled WGS sequence"/>
</dbReference>
<protein>
    <submittedName>
        <fullName evidence="2">Uncharacterized protein</fullName>
    </submittedName>
</protein>
<proteinExistence type="predicted"/>
<organism evidence="2 3">
    <name type="scientific">Brassica napus</name>
    <name type="common">Rape</name>
    <dbReference type="NCBI Taxonomy" id="3708"/>
    <lineage>
        <taxon>Eukaryota</taxon>
        <taxon>Viridiplantae</taxon>
        <taxon>Streptophyta</taxon>
        <taxon>Embryophyta</taxon>
        <taxon>Tracheophyta</taxon>
        <taxon>Spermatophyta</taxon>
        <taxon>Magnoliopsida</taxon>
        <taxon>eudicotyledons</taxon>
        <taxon>Gunneridae</taxon>
        <taxon>Pentapetalae</taxon>
        <taxon>rosids</taxon>
        <taxon>malvids</taxon>
        <taxon>Brassicales</taxon>
        <taxon>Brassicaceae</taxon>
        <taxon>Brassiceae</taxon>
        <taxon>Brassica</taxon>
    </lineage>
</organism>
<name>A0ABQ8B4H1_BRANA</name>
<sequence length="353" mass="38926">MVLSPSRRHQGFCSSSKSETDVKLIYNIMANSSILLTDLKDRRCSSSVDVRLLGFLEARNVKLGGTHSCFDKETYAGKSYFYKLVSKDTENTSAASLLRGYAKVEPLTMADLNEFIITAIPKGLNASSRLFSMFLEMSPGTFLRRWKVSPTSLKCPSMAPSESGRLVCAADTFSKMGFSGDVSVRTNNECGCTVTEECLSHEMLEFDFRLRSTASRWTKGGVKFLAPSAKKHQRTVSSFTCVHCNNTNVVGVLGMYHSITLYYQSFALKVHTRRYTPDLHACLLTDIMTIANDTAEGLFDGFDWEMTNLHNISAYEAGHLLGEPTTREAPSGANSKKPPAGAASKMAKKAWMA</sequence>
<evidence type="ECO:0000313" key="3">
    <source>
        <dbReference type="Proteomes" id="UP000824890"/>
    </source>
</evidence>